<feature type="region of interest" description="Disordered" evidence="1">
    <location>
        <begin position="163"/>
        <end position="191"/>
    </location>
</feature>
<feature type="compositionally biased region" description="Polar residues" evidence="1">
    <location>
        <begin position="750"/>
        <end position="761"/>
    </location>
</feature>
<dbReference type="OrthoDB" id="5427134at2759"/>
<feature type="compositionally biased region" description="Polar residues" evidence="1">
    <location>
        <begin position="784"/>
        <end position="796"/>
    </location>
</feature>
<feature type="compositionally biased region" description="Polar residues" evidence="1">
    <location>
        <begin position="173"/>
        <end position="182"/>
    </location>
</feature>
<evidence type="ECO:0000313" key="2">
    <source>
        <dbReference type="EMBL" id="KAF2799416.1"/>
    </source>
</evidence>
<feature type="region of interest" description="Disordered" evidence="1">
    <location>
        <begin position="88"/>
        <end position="117"/>
    </location>
</feature>
<sequence>MAGQELATSTNDGLPATARARSSIRALPAGPCHFHDAAFGTSCGCKQFWDKRSEDTVLHRPLSERSTWCVCGHHACFHALETRAAPSRHELSGADARSCTQPRADERGQIQAGSPSNFRLGVRSIGEEIPPLEKGQPAYNTRWKTSPAESNQLILRQAAAQTNRPGLNDEARNSLSQTSSSGLPPVPSMCLLSQDKRPAANREATDHVSPSRQAVAGLGIGMGFDNVGNALDGPQSLISTVPDTVDMAIPPNAPRNEPSIPSLGILDQFLQLDHNNLLQDTYDPNEFAGSVTERATPTNTSYANTPDLRPADQAVQDAAIVIDNLIRIASSQQRSSPGAGPSNTTTPPAQQLLLTNALATVHEHLEQAFRSASPAMVQELISFLKPIYNLLISMPNMTSAVRELNGRVDTLENRENNSFNQAEFSALYRRCDMLEGRVLEGEQRWEDHDKLHQTIDADHSTSSFPRHRLGHVSESFGSNNSGHSVTSSALIVAAMDRNELETELVGLKERLDHLESAALPTSVHPWNIEVVLLPWGRELRGIWFSADEPMHDPTRGTTQDSEVWTQVRSRSGKQSDTESGWNSQTISEWAAEPTDEWLSAKACGEKLNSFQRLRSRGFVRDVNLTSANARDIQTTLAYAFRDLAEHLKTTEYEDNPTIRTYAGLRASFVPLRKVHKDPKLRFLTPSEMHSSALWSAQFLASGITMRLSGGKKRLYVTQREAYMQPSEHKGLSWQDLRALPRYQPDPDTLMNGNDEQCQPQDAETDAEEECWALHPTYDIPPPSVTSSFNSQHSAQLSMRPANRNLRRSTTPSSILKNRVPQPISPLSENQPQRPRQGRNRTVSAPLIEPAPQSSAKRRFNANASPVKVPSAPSASRQKRRRVASSSSPQPGHSEADTGIPIWANTPRRSREPQSPGFSHPELPRTNSDVASRIGKGTPSAYATPHSAPFVIGVGSGGDTVHDSDSDNYQDDSEQSWPGVMDDEESSGASDVELGTEELTFSAIANKFGSDEDADTGEDDDDDDEGEDGDDDENDDDDEGDDESGYGTQRRTTSEYDEEMQMFNTLLGALRS</sequence>
<organism evidence="2 3">
    <name type="scientific">Melanomma pulvis-pyrius CBS 109.77</name>
    <dbReference type="NCBI Taxonomy" id="1314802"/>
    <lineage>
        <taxon>Eukaryota</taxon>
        <taxon>Fungi</taxon>
        <taxon>Dikarya</taxon>
        <taxon>Ascomycota</taxon>
        <taxon>Pezizomycotina</taxon>
        <taxon>Dothideomycetes</taxon>
        <taxon>Pleosporomycetidae</taxon>
        <taxon>Pleosporales</taxon>
        <taxon>Melanommataceae</taxon>
        <taxon>Melanomma</taxon>
    </lineage>
</organism>
<reference evidence="2" key="1">
    <citation type="journal article" date="2020" name="Stud. Mycol.">
        <title>101 Dothideomycetes genomes: a test case for predicting lifestyles and emergence of pathogens.</title>
        <authorList>
            <person name="Haridas S."/>
            <person name="Albert R."/>
            <person name="Binder M."/>
            <person name="Bloem J."/>
            <person name="Labutti K."/>
            <person name="Salamov A."/>
            <person name="Andreopoulos B."/>
            <person name="Baker S."/>
            <person name="Barry K."/>
            <person name="Bills G."/>
            <person name="Bluhm B."/>
            <person name="Cannon C."/>
            <person name="Castanera R."/>
            <person name="Culley D."/>
            <person name="Daum C."/>
            <person name="Ezra D."/>
            <person name="Gonzalez J."/>
            <person name="Henrissat B."/>
            <person name="Kuo A."/>
            <person name="Liang C."/>
            <person name="Lipzen A."/>
            <person name="Lutzoni F."/>
            <person name="Magnuson J."/>
            <person name="Mondo S."/>
            <person name="Nolan M."/>
            <person name="Ohm R."/>
            <person name="Pangilinan J."/>
            <person name="Park H.-J."/>
            <person name="Ramirez L."/>
            <person name="Alfaro M."/>
            <person name="Sun H."/>
            <person name="Tritt A."/>
            <person name="Yoshinaga Y."/>
            <person name="Zwiers L.-H."/>
            <person name="Turgeon B."/>
            <person name="Goodwin S."/>
            <person name="Spatafora J."/>
            <person name="Crous P."/>
            <person name="Grigoriev I."/>
        </authorList>
    </citation>
    <scope>NUCLEOTIDE SEQUENCE</scope>
    <source>
        <strain evidence="2">CBS 109.77</strain>
    </source>
</reference>
<feature type="region of interest" description="Disordered" evidence="1">
    <location>
        <begin position="726"/>
        <end position="767"/>
    </location>
</feature>
<dbReference type="AlphaFoldDB" id="A0A6A6XS56"/>
<dbReference type="EMBL" id="MU001764">
    <property type="protein sequence ID" value="KAF2799416.1"/>
    <property type="molecule type" value="Genomic_DNA"/>
</dbReference>
<dbReference type="Proteomes" id="UP000799757">
    <property type="component" value="Unassembled WGS sequence"/>
</dbReference>
<name>A0A6A6XS56_9PLEO</name>
<feature type="compositionally biased region" description="Polar residues" evidence="1">
    <location>
        <begin position="293"/>
        <end position="304"/>
    </location>
</feature>
<keyword evidence="3" id="KW-1185">Reference proteome</keyword>
<evidence type="ECO:0000256" key="1">
    <source>
        <dbReference type="SAM" id="MobiDB-lite"/>
    </source>
</evidence>
<accession>A0A6A6XS56</accession>
<protein>
    <submittedName>
        <fullName evidence="2">Uncharacterized protein</fullName>
    </submittedName>
</protein>
<feature type="region of interest" description="Disordered" evidence="1">
    <location>
        <begin position="781"/>
        <end position="1071"/>
    </location>
</feature>
<proteinExistence type="predicted"/>
<feature type="compositionally biased region" description="Low complexity" evidence="1">
    <location>
        <begin position="861"/>
        <end position="875"/>
    </location>
</feature>
<evidence type="ECO:0000313" key="3">
    <source>
        <dbReference type="Proteomes" id="UP000799757"/>
    </source>
</evidence>
<feature type="region of interest" description="Disordered" evidence="1">
    <location>
        <begin position="289"/>
        <end position="310"/>
    </location>
</feature>
<feature type="compositionally biased region" description="Acidic residues" evidence="1">
    <location>
        <begin position="1010"/>
        <end position="1043"/>
    </location>
</feature>
<gene>
    <name evidence="2" type="ORF">K505DRAFT_294557</name>
</gene>